<dbReference type="Gene3D" id="2.40.10.10">
    <property type="entry name" value="Trypsin-like serine proteases"/>
    <property type="match status" value="1"/>
</dbReference>
<reference evidence="6" key="1">
    <citation type="submission" date="2020-05" db="EMBL/GenBank/DDBJ databases">
        <authorList>
            <person name="Chiriac C."/>
            <person name="Salcher M."/>
            <person name="Ghai R."/>
            <person name="Kavagutti S V."/>
        </authorList>
    </citation>
    <scope>NUCLEOTIDE SEQUENCE</scope>
</reference>
<dbReference type="SMART" id="SM00020">
    <property type="entry name" value="Tryp_SPc"/>
    <property type="match status" value="1"/>
</dbReference>
<dbReference type="AlphaFoldDB" id="A0A6J7IVK9"/>
<dbReference type="InterPro" id="IPR036116">
    <property type="entry name" value="FN3_sf"/>
</dbReference>
<dbReference type="Gene3D" id="2.60.40.2700">
    <property type="match status" value="1"/>
</dbReference>
<dbReference type="PROSITE" id="PS00135">
    <property type="entry name" value="TRYPSIN_SER"/>
    <property type="match status" value="1"/>
</dbReference>
<dbReference type="CDD" id="cd00190">
    <property type="entry name" value="Tryp_SPc"/>
    <property type="match status" value="1"/>
</dbReference>
<dbReference type="InterPro" id="IPR007110">
    <property type="entry name" value="Ig-like_dom"/>
</dbReference>
<dbReference type="SUPFAM" id="SSF49265">
    <property type="entry name" value="Fibronectin type III"/>
    <property type="match status" value="1"/>
</dbReference>
<dbReference type="PROSITE" id="PS50853">
    <property type="entry name" value="FN3"/>
    <property type="match status" value="1"/>
</dbReference>
<evidence type="ECO:0000256" key="2">
    <source>
        <dbReference type="ARBA" id="ARBA00023157"/>
    </source>
</evidence>
<dbReference type="GO" id="GO:0004252">
    <property type="term" value="F:serine-type endopeptidase activity"/>
    <property type="evidence" value="ECO:0007669"/>
    <property type="project" value="InterPro"/>
</dbReference>
<dbReference type="InterPro" id="IPR050430">
    <property type="entry name" value="Peptidase_S1"/>
</dbReference>
<proteinExistence type="inferred from homology"/>
<evidence type="ECO:0000313" key="6">
    <source>
        <dbReference type="EMBL" id="CAB4934790.1"/>
    </source>
</evidence>
<evidence type="ECO:0000259" key="5">
    <source>
        <dbReference type="PROSITE" id="PS50853"/>
    </source>
</evidence>
<dbReference type="InterPro" id="IPR043504">
    <property type="entry name" value="Peptidase_S1_PA_chymotrypsin"/>
</dbReference>
<dbReference type="PANTHER" id="PTHR24276:SF98">
    <property type="entry name" value="FI18310P1-RELATED"/>
    <property type="match status" value="1"/>
</dbReference>
<dbReference type="SUPFAM" id="SSF50494">
    <property type="entry name" value="Trypsin-like serine proteases"/>
    <property type="match status" value="1"/>
</dbReference>
<dbReference type="InterPro" id="IPR009003">
    <property type="entry name" value="Peptidase_S1_PA"/>
</dbReference>
<feature type="domain" description="Peptidase S1" evidence="3">
    <location>
        <begin position="27"/>
        <end position="260"/>
    </location>
</feature>
<organism evidence="6">
    <name type="scientific">freshwater metagenome</name>
    <dbReference type="NCBI Taxonomy" id="449393"/>
    <lineage>
        <taxon>unclassified sequences</taxon>
        <taxon>metagenomes</taxon>
        <taxon>ecological metagenomes</taxon>
    </lineage>
</organism>
<evidence type="ECO:0000259" key="4">
    <source>
        <dbReference type="PROSITE" id="PS50835"/>
    </source>
</evidence>
<comment type="similarity">
    <text evidence="1">Belongs to the peptidase S1 family.</text>
</comment>
<gene>
    <name evidence="6" type="ORF">UFOPK3610_02140</name>
</gene>
<feature type="domain" description="Ig-like" evidence="4">
    <location>
        <begin position="448"/>
        <end position="529"/>
    </location>
</feature>
<evidence type="ECO:0000259" key="3">
    <source>
        <dbReference type="PROSITE" id="PS50240"/>
    </source>
</evidence>
<dbReference type="Gene3D" id="2.60.40.10">
    <property type="entry name" value="Immunoglobulins"/>
    <property type="match status" value="1"/>
</dbReference>
<dbReference type="PROSITE" id="PS50240">
    <property type="entry name" value="TRYPSIN_DOM"/>
    <property type="match status" value="1"/>
</dbReference>
<name>A0A6J7IVK9_9ZZZZ</name>
<dbReference type="InterPro" id="IPR013783">
    <property type="entry name" value="Ig-like_fold"/>
</dbReference>
<dbReference type="InterPro" id="IPR018114">
    <property type="entry name" value="TRYPSIN_HIS"/>
</dbReference>
<accession>A0A6J7IVK9</accession>
<dbReference type="InterPro" id="IPR001254">
    <property type="entry name" value="Trypsin_dom"/>
</dbReference>
<dbReference type="PANTHER" id="PTHR24276">
    <property type="entry name" value="POLYSERASE-RELATED"/>
    <property type="match status" value="1"/>
</dbReference>
<protein>
    <submittedName>
        <fullName evidence="6">Unannotated protein</fullName>
    </submittedName>
</protein>
<dbReference type="InterPro" id="IPR001314">
    <property type="entry name" value="Peptidase_S1A"/>
</dbReference>
<dbReference type="GO" id="GO:0006508">
    <property type="term" value="P:proteolysis"/>
    <property type="evidence" value="ECO:0007669"/>
    <property type="project" value="InterPro"/>
</dbReference>
<dbReference type="PROSITE" id="PS00134">
    <property type="entry name" value="TRYPSIN_HIS"/>
    <property type="match status" value="1"/>
</dbReference>
<dbReference type="PROSITE" id="PS50835">
    <property type="entry name" value="IG_LIKE"/>
    <property type="match status" value="1"/>
</dbReference>
<dbReference type="InterPro" id="IPR033116">
    <property type="entry name" value="TRYPSIN_SER"/>
</dbReference>
<dbReference type="Pfam" id="PF00041">
    <property type="entry name" value="fn3"/>
    <property type="match status" value="1"/>
</dbReference>
<dbReference type="InterPro" id="IPR003961">
    <property type="entry name" value="FN3_dom"/>
</dbReference>
<sequence>MRIAYVLMLCLCFAAAVGTAGAATPRIVGGQAAVAADWGFVAALETSYGSQFCGGSVVAPQWVLTAGHCRIYSAGAVRVVTGATDLTVSSGQVLMVDRQLRHPLYRQPVQGAPRDDLMLVHLTTPSAATVIPIATGVKPPAAGTLLRVAGWGATSYSSSDDSYGAGTSVLQQTPVRVSPAATCTAAYGTDAFETEDMICAALPGKDACAGDSGGPLVSGKGASGLLIGVVSWGTGCGLKAYPGVYSLTVHNRCWIESTIGLPAAPAAIAAAESDGSLTINWEWKKPCAGASDPAGFRVRVLETGQTVELGGSARRLNLTGLANGAPLTISVATTNLNGESTPISTTATPTPNLVTTQEAIWSAYQQVTSTFVLAPHATDVQWRVETGTRLRFSPQPWQLAPANATPSTITVITDGLPVDNDLDVRIATATGDVITATERIQLAEPTPPKAISAVRLRGVPSVGSTLQCDLGRWSGTRPFVVSRQWFRDGRKLAGAIDPRLLVQQADAGSALTCRVSVSGPGGRVQQTTPKVVVDS</sequence>
<dbReference type="PRINTS" id="PR00722">
    <property type="entry name" value="CHYMOTRYPSIN"/>
</dbReference>
<feature type="domain" description="Fibronectin type-III" evidence="5">
    <location>
        <begin position="264"/>
        <end position="359"/>
    </location>
</feature>
<dbReference type="Pfam" id="PF00089">
    <property type="entry name" value="Trypsin"/>
    <property type="match status" value="1"/>
</dbReference>
<evidence type="ECO:0000256" key="1">
    <source>
        <dbReference type="ARBA" id="ARBA00007664"/>
    </source>
</evidence>
<dbReference type="EMBL" id="CAFBMR010000186">
    <property type="protein sequence ID" value="CAB4934790.1"/>
    <property type="molecule type" value="Genomic_DNA"/>
</dbReference>
<keyword evidence="2" id="KW-1015">Disulfide bond</keyword>